<feature type="transmembrane region" description="Helical" evidence="1">
    <location>
        <begin position="302"/>
        <end position="328"/>
    </location>
</feature>
<dbReference type="AlphaFoldDB" id="A0AAE0ETQ6"/>
<feature type="transmembrane region" description="Helical" evidence="1">
    <location>
        <begin position="434"/>
        <end position="453"/>
    </location>
</feature>
<keyword evidence="1" id="KW-1133">Transmembrane helix</keyword>
<feature type="transmembrane region" description="Helical" evidence="1">
    <location>
        <begin position="811"/>
        <end position="830"/>
    </location>
</feature>
<dbReference type="EMBL" id="LGRX02034170">
    <property type="protein sequence ID" value="KAK3238585.1"/>
    <property type="molecule type" value="Genomic_DNA"/>
</dbReference>
<dbReference type="Proteomes" id="UP001190700">
    <property type="component" value="Unassembled WGS sequence"/>
</dbReference>
<organism evidence="2 3">
    <name type="scientific">Cymbomonas tetramitiformis</name>
    <dbReference type="NCBI Taxonomy" id="36881"/>
    <lineage>
        <taxon>Eukaryota</taxon>
        <taxon>Viridiplantae</taxon>
        <taxon>Chlorophyta</taxon>
        <taxon>Pyramimonadophyceae</taxon>
        <taxon>Pyramimonadales</taxon>
        <taxon>Pyramimonadaceae</taxon>
        <taxon>Cymbomonas</taxon>
    </lineage>
</organism>
<name>A0AAE0ETQ6_9CHLO</name>
<comment type="caution">
    <text evidence="2">The sequence shown here is derived from an EMBL/GenBank/DDBJ whole genome shotgun (WGS) entry which is preliminary data.</text>
</comment>
<feature type="transmembrane region" description="Helical" evidence="1">
    <location>
        <begin position="500"/>
        <end position="518"/>
    </location>
</feature>
<reference evidence="2 3" key="1">
    <citation type="journal article" date="2015" name="Genome Biol. Evol.">
        <title>Comparative Genomics of a Bacterivorous Green Alga Reveals Evolutionary Causalities and Consequences of Phago-Mixotrophic Mode of Nutrition.</title>
        <authorList>
            <person name="Burns J.A."/>
            <person name="Paasch A."/>
            <person name="Narechania A."/>
            <person name="Kim E."/>
        </authorList>
    </citation>
    <scope>NUCLEOTIDE SEQUENCE [LARGE SCALE GENOMIC DNA]</scope>
    <source>
        <strain evidence="2 3">PLY_AMNH</strain>
    </source>
</reference>
<feature type="transmembrane region" description="Helical" evidence="1">
    <location>
        <begin position="871"/>
        <end position="893"/>
    </location>
</feature>
<sequence>MGRFFELLREWSRRDSPRDLDDWMVNEWLWDKARVFGPFAVDACCDEVGAKSRCFRWWSMVDSCLSKQWRGLNVYYNPPFSLLLEILIHFLSEKRVAPKTTSAVFVLPFWPTERFWLEIVVPAIDCGLVQVVEFVPEGSEVFTSPNGVRGRRKNCGPTRWPVVLVWCPAQPPKGKAWLKIGSDRGVSKGNGLHASLAVIAVSVWRDGPHASLAVIAVSVWRDGPHVSLAVIAVWVADACKSGDQVMRSGARIADAASIETSICGAEQYSGQGTVMCGGHVPVVCSSGHFRRSTQDKCATCPAISMLLVLGAISLLLHLALVVLLMWVFGSGGRAKQPPDIQNVTGASTPLVDTTQDMAIQITKLNGMLSLMLGYFQVMSQLNLVYDPASMPPHFGHFLRHFDVFTLDLALFNSKCMLDYWISKRSVDLGFWCDFYLTQASPLIMLAGFGILAIRYHFRRRARSCSYRDLLTLEKWKAIFDPEIPKDEGALKQQADEMEVWLDYQATCTAATIFVLMLLHPTLSTSSLMIFKCKDYYYDSADYDSHQQWLYMNVRVECYSADWTIGASIAAFSLLTFTFGFPLYIYGRMRNLSSFVQVRMDRANIEQHSDLLKSRRWKLFQQSDILRFRRDGHFEAWEEMYDDTRPNKTGCFVSLNPLCLTNIKENDGPLMLTCDHNPSLRPSVGHVPRIDLVMHASTMHGLEEALAKDSSLVSGDDGSGLQTCPVSIMLVHDGSCLEMDAYVQYQQDAGRTQLKCMTLLDQPSFSKAFRQLYMPYVHALYFWHCYEICRRVAQTSAVVVVDLILNTSVSHLYAVIFAFCAVCLHLTYSPFKDTGLQHLQTLILCNQFLVQLGMSFYFWNTKNDDTQHYTDLVLLGLQLMLICYSLAVIVPATMRLVSGILTQAHGIYLTRFSWLGSENPAEITQDPVHVQSTVPSFHDVQMTSNHLIGENFESEECHVTLNDGVEEDVDIKDVR</sequence>
<feature type="transmembrane region" description="Helical" evidence="1">
    <location>
        <begin position="836"/>
        <end position="859"/>
    </location>
</feature>
<keyword evidence="1" id="KW-0472">Membrane</keyword>
<accession>A0AAE0ETQ6</accession>
<gene>
    <name evidence="2" type="ORF">CYMTET_51413</name>
</gene>
<evidence type="ECO:0000256" key="1">
    <source>
        <dbReference type="SAM" id="Phobius"/>
    </source>
</evidence>
<evidence type="ECO:0000313" key="3">
    <source>
        <dbReference type="Proteomes" id="UP001190700"/>
    </source>
</evidence>
<proteinExistence type="predicted"/>
<keyword evidence="1" id="KW-0812">Transmembrane</keyword>
<evidence type="ECO:0000313" key="2">
    <source>
        <dbReference type="EMBL" id="KAK3238585.1"/>
    </source>
</evidence>
<protein>
    <submittedName>
        <fullName evidence="2">Uncharacterized protein</fullName>
    </submittedName>
</protein>
<keyword evidence="3" id="KW-1185">Reference proteome</keyword>
<feature type="transmembrane region" description="Helical" evidence="1">
    <location>
        <begin position="562"/>
        <end position="585"/>
    </location>
</feature>